<evidence type="ECO:0000313" key="1">
    <source>
        <dbReference type="EMBL" id="KAH9716257.1"/>
    </source>
</evidence>
<evidence type="ECO:0000313" key="2">
    <source>
        <dbReference type="Proteomes" id="UP000829398"/>
    </source>
</evidence>
<protein>
    <submittedName>
        <fullName evidence="1">Uncharacterized protein</fullName>
    </submittedName>
</protein>
<reference evidence="2" key="1">
    <citation type="journal article" date="2023" name="Hortic. Res.">
        <title>A chromosome-level phased genome enabling allele-level studies in sweet orange: a case study on citrus Huanglongbing tolerance.</title>
        <authorList>
            <person name="Wu B."/>
            <person name="Yu Q."/>
            <person name="Deng Z."/>
            <person name="Duan Y."/>
            <person name="Luo F."/>
            <person name="Gmitter F. Jr."/>
        </authorList>
    </citation>
    <scope>NUCLEOTIDE SEQUENCE [LARGE SCALE GENOMIC DNA]</scope>
    <source>
        <strain evidence="2">cv. Valencia</strain>
    </source>
</reference>
<keyword evidence="2" id="KW-1185">Reference proteome</keyword>
<dbReference type="Proteomes" id="UP000829398">
    <property type="component" value="Chromosome 7"/>
</dbReference>
<accession>A0ACB8JEU4</accession>
<name>A0ACB8JEU4_CITSI</name>
<organism evidence="1 2">
    <name type="scientific">Citrus sinensis</name>
    <name type="common">Sweet orange</name>
    <name type="synonym">Citrus aurantium var. sinensis</name>
    <dbReference type="NCBI Taxonomy" id="2711"/>
    <lineage>
        <taxon>Eukaryota</taxon>
        <taxon>Viridiplantae</taxon>
        <taxon>Streptophyta</taxon>
        <taxon>Embryophyta</taxon>
        <taxon>Tracheophyta</taxon>
        <taxon>Spermatophyta</taxon>
        <taxon>Magnoliopsida</taxon>
        <taxon>eudicotyledons</taxon>
        <taxon>Gunneridae</taxon>
        <taxon>Pentapetalae</taxon>
        <taxon>rosids</taxon>
        <taxon>malvids</taxon>
        <taxon>Sapindales</taxon>
        <taxon>Rutaceae</taxon>
        <taxon>Aurantioideae</taxon>
        <taxon>Citrus</taxon>
    </lineage>
</organism>
<proteinExistence type="predicted"/>
<gene>
    <name evidence="1" type="ORF">KPL71_021398</name>
</gene>
<comment type="caution">
    <text evidence="1">The sequence shown here is derived from an EMBL/GenBank/DDBJ whole genome shotgun (WGS) entry which is preliminary data.</text>
</comment>
<dbReference type="EMBL" id="CM039176">
    <property type="protein sequence ID" value="KAH9716257.1"/>
    <property type="molecule type" value="Genomic_DNA"/>
</dbReference>
<sequence>MLGDCPAKFWRGPATVPHGPVKFRRWSGNAVASTSAAYAKILDEEPEIETDVEVVEIGGRQKCFVNLGYTSDTLKKCSHTFDTGVASGFVINTGAEADSGVTNTEGFRGFRRERACVKRDTSMAAPKVDLEKFNRKNDFNMWKVKMEALLITQGLGEAIEPTTKKEGYEGSSSKSLELAAEIDKKAKNTIILSFSDSVIREVAKERTVAELWAKLENLYMTKSLANRLCIKKRMFSLKMAEGSSLEEHIDEFNKVCDTLETIDEGLNDKGKALLLINEVNAALNTRGLQEKQVNMESGEGHFKKDCPEKKQKKKEQNGDATIVEDEGYESAGACVATDEVQKEYGELRILNGSTLIMKWTRKNGVYVLDGEVVTGESSVSVKTNADNTKLWHLRKVWVYVLRTKDQVFGRFKEWKALVENQTEKKLKVLRTDNGLEYYNKMFDEFCSREGIVRHITVRLTPQQNGLAERMNRTLMEKVRCMMIQSELPKGLWVETLLTTCMLNKTDDIIQFEIEHPENKISSEAADSVEEVAGDGDTSSKHPGPHIEDYHPAKDREKKVIRPPKRFGYADRIAYALATSREIDEEKPRSYKEAMQSSYKID</sequence>